<dbReference type="GO" id="GO:0015935">
    <property type="term" value="C:small ribosomal subunit"/>
    <property type="evidence" value="ECO:0007669"/>
    <property type="project" value="TreeGrafter"/>
</dbReference>
<protein>
    <recommendedName>
        <fullName evidence="8">30S ribosomal protein S20</fullName>
    </recommendedName>
</protein>
<dbReference type="EMBL" id="UINC01226511">
    <property type="protein sequence ID" value="SVE57024.1"/>
    <property type="molecule type" value="Genomic_DNA"/>
</dbReference>
<evidence type="ECO:0000256" key="2">
    <source>
        <dbReference type="ARBA" id="ARBA00022730"/>
    </source>
</evidence>
<dbReference type="GO" id="GO:0003735">
    <property type="term" value="F:structural constituent of ribosome"/>
    <property type="evidence" value="ECO:0007669"/>
    <property type="project" value="InterPro"/>
</dbReference>
<evidence type="ECO:0000256" key="1">
    <source>
        <dbReference type="ARBA" id="ARBA00007634"/>
    </source>
</evidence>
<keyword evidence="2" id="KW-0699">rRNA-binding</keyword>
<evidence type="ECO:0008006" key="8">
    <source>
        <dbReference type="Google" id="ProtNLM"/>
    </source>
</evidence>
<gene>
    <name evidence="7" type="ORF">METZ01_LOCUS509878</name>
</gene>
<feature type="coiled-coil region" evidence="6">
    <location>
        <begin position="39"/>
        <end position="66"/>
    </location>
</feature>
<evidence type="ECO:0000256" key="6">
    <source>
        <dbReference type="SAM" id="Coils"/>
    </source>
</evidence>
<keyword evidence="6" id="KW-0175">Coiled coil</keyword>
<sequence length="107" mass="12378">MANQVKIKINKIKDRGPEERLAWRRKYLKRKAGRKAEHNRAVREKVSNLRRTLRKATEARDEAKASETLQKMYSALDKAAKVGVIHKRTAARRKSRLSKVVAKLKTS</sequence>
<dbReference type="Gene3D" id="1.20.58.110">
    <property type="entry name" value="Ribosomal protein S20"/>
    <property type="match status" value="1"/>
</dbReference>
<dbReference type="PANTHER" id="PTHR33398">
    <property type="entry name" value="30S RIBOSOMAL PROTEIN S20"/>
    <property type="match status" value="1"/>
</dbReference>
<evidence type="ECO:0000256" key="5">
    <source>
        <dbReference type="ARBA" id="ARBA00023274"/>
    </source>
</evidence>
<name>A0A383EK80_9ZZZZ</name>
<organism evidence="7">
    <name type="scientific">marine metagenome</name>
    <dbReference type="NCBI Taxonomy" id="408172"/>
    <lineage>
        <taxon>unclassified sequences</taxon>
        <taxon>metagenomes</taxon>
        <taxon>ecological metagenomes</taxon>
    </lineage>
</organism>
<comment type="similarity">
    <text evidence="1">Belongs to the bacterial ribosomal protein bS20 family.</text>
</comment>
<evidence type="ECO:0000256" key="4">
    <source>
        <dbReference type="ARBA" id="ARBA00022980"/>
    </source>
</evidence>
<evidence type="ECO:0000313" key="7">
    <source>
        <dbReference type="EMBL" id="SVE57024.1"/>
    </source>
</evidence>
<keyword evidence="5" id="KW-0687">Ribonucleoprotein</keyword>
<dbReference type="Pfam" id="PF01649">
    <property type="entry name" value="Ribosomal_S20p"/>
    <property type="match status" value="1"/>
</dbReference>
<evidence type="ECO:0000256" key="3">
    <source>
        <dbReference type="ARBA" id="ARBA00022884"/>
    </source>
</evidence>
<dbReference type="NCBIfam" id="TIGR00029">
    <property type="entry name" value="S20"/>
    <property type="match status" value="1"/>
</dbReference>
<keyword evidence="4" id="KW-0689">Ribosomal protein</keyword>
<accession>A0A383EK80</accession>
<reference evidence="7" key="1">
    <citation type="submission" date="2018-05" db="EMBL/GenBank/DDBJ databases">
        <authorList>
            <person name="Lanie J.A."/>
            <person name="Ng W.-L."/>
            <person name="Kazmierczak K.M."/>
            <person name="Andrzejewski T.M."/>
            <person name="Davidsen T.M."/>
            <person name="Wayne K.J."/>
            <person name="Tettelin H."/>
            <person name="Glass J.I."/>
            <person name="Rusch D."/>
            <person name="Podicherti R."/>
            <person name="Tsui H.-C.T."/>
            <person name="Winkler M.E."/>
        </authorList>
    </citation>
    <scope>NUCLEOTIDE SEQUENCE</scope>
</reference>
<dbReference type="PANTHER" id="PTHR33398:SF1">
    <property type="entry name" value="SMALL RIBOSOMAL SUBUNIT PROTEIN BS20C"/>
    <property type="match status" value="1"/>
</dbReference>
<dbReference type="SUPFAM" id="SSF46992">
    <property type="entry name" value="Ribosomal protein S20"/>
    <property type="match status" value="1"/>
</dbReference>
<keyword evidence="3" id="KW-0694">RNA-binding</keyword>
<proteinExistence type="inferred from homology"/>
<dbReference type="HAMAP" id="MF_00500">
    <property type="entry name" value="Ribosomal_bS20"/>
    <property type="match status" value="1"/>
</dbReference>
<dbReference type="GO" id="GO:0070181">
    <property type="term" value="F:small ribosomal subunit rRNA binding"/>
    <property type="evidence" value="ECO:0007669"/>
    <property type="project" value="TreeGrafter"/>
</dbReference>
<dbReference type="InterPro" id="IPR036510">
    <property type="entry name" value="Ribosomal_bS20_sf"/>
</dbReference>
<dbReference type="AlphaFoldDB" id="A0A383EK80"/>
<dbReference type="InterPro" id="IPR002583">
    <property type="entry name" value="Ribosomal_bS20"/>
</dbReference>
<dbReference type="GO" id="GO:0006412">
    <property type="term" value="P:translation"/>
    <property type="evidence" value="ECO:0007669"/>
    <property type="project" value="InterPro"/>
</dbReference>